<keyword evidence="1" id="KW-0813">Transport</keyword>
<reference evidence="3 4" key="1">
    <citation type="submission" date="2018-12" db="EMBL/GenBank/DDBJ databases">
        <title>Draft Genome Sequence of Chryseobacterium arthrosphaerae strain ED882-96 Isolated from the Blood of a Patient with Liver Cirrhosis in Taiwan.</title>
        <authorList>
            <person name="Lin J.-N."/>
            <person name="Lai C.-H."/>
            <person name="Yang C.-H."/>
            <person name="Huang Y.-H."/>
        </authorList>
    </citation>
    <scope>NUCLEOTIDE SEQUENCE [LARGE SCALE GENOMIC DNA]</scope>
    <source>
        <strain evidence="3 4">ED882-96</strain>
    </source>
</reference>
<keyword evidence="1" id="KW-0998">Cell outer membrane</keyword>
<dbReference type="InterPro" id="IPR037066">
    <property type="entry name" value="Plug_dom_sf"/>
</dbReference>
<organism evidence="3 4">
    <name type="scientific">Chryseobacterium arthrosphaerae</name>
    <dbReference type="NCBI Taxonomy" id="651561"/>
    <lineage>
        <taxon>Bacteria</taxon>
        <taxon>Pseudomonadati</taxon>
        <taxon>Bacteroidota</taxon>
        <taxon>Flavobacteriia</taxon>
        <taxon>Flavobacteriales</taxon>
        <taxon>Weeksellaceae</taxon>
        <taxon>Chryseobacterium group</taxon>
        <taxon>Chryseobacterium</taxon>
    </lineage>
</organism>
<dbReference type="PROSITE" id="PS52016">
    <property type="entry name" value="TONB_DEPENDENT_REC_3"/>
    <property type="match status" value="1"/>
</dbReference>
<dbReference type="Gene3D" id="2.170.130.10">
    <property type="entry name" value="TonB-dependent receptor, plug domain"/>
    <property type="match status" value="1"/>
</dbReference>
<comment type="caution">
    <text evidence="3">The sequence shown here is derived from an EMBL/GenBank/DDBJ whole genome shotgun (WGS) entry which is preliminary data.</text>
</comment>
<dbReference type="InterPro" id="IPR039426">
    <property type="entry name" value="TonB-dep_rcpt-like"/>
</dbReference>
<accession>A0A3S0QTV6</accession>
<dbReference type="SUPFAM" id="SSF56935">
    <property type="entry name" value="Porins"/>
    <property type="match status" value="1"/>
</dbReference>
<dbReference type="GO" id="GO:0009279">
    <property type="term" value="C:cell outer membrane"/>
    <property type="evidence" value="ECO:0007669"/>
    <property type="project" value="UniProtKB-SubCell"/>
</dbReference>
<dbReference type="Proteomes" id="UP000276953">
    <property type="component" value="Unassembled WGS sequence"/>
</dbReference>
<evidence type="ECO:0000259" key="2">
    <source>
        <dbReference type="Pfam" id="PF07715"/>
    </source>
</evidence>
<gene>
    <name evidence="3" type="ORF">EJ377_18380</name>
</gene>
<sequence length="67" mass="7288">MPELRKLARVDIRGIGSLTGKTVFIVDGMITDDISFLGPQDIESMSVLKDPSSLAIFGQEPLMGCNY</sequence>
<comment type="subcellular location">
    <subcellularLocation>
        <location evidence="1">Cell outer membrane</location>
        <topology evidence="1">Multi-pass membrane protein</topology>
    </subcellularLocation>
</comment>
<comment type="similarity">
    <text evidence="1">Belongs to the TonB-dependent receptor family.</text>
</comment>
<keyword evidence="1" id="KW-1134">Transmembrane beta strand</keyword>
<dbReference type="AlphaFoldDB" id="A0A3S0QTV6"/>
<protein>
    <recommendedName>
        <fullName evidence="2">TonB-dependent receptor plug domain-containing protein</fullName>
    </recommendedName>
</protein>
<evidence type="ECO:0000313" key="4">
    <source>
        <dbReference type="Proteomes" id="UP000276953"/>
    </source>
</evidence>
<dbReference type="EMBL" id="RYFC01000003">
    <property type="protein sequence ID" value="RTZ46838.1"/>
    <property type="molecule type" value="Genomic_DNA"/>
</dbReference>
<keyword evidence="1" id="KW-0812">Transmembrane</keyword>
<evidence type="ECO:0000256" key="1">
    <source>
        <dbReference type="PROSITE-ProRule" id="PRU01360"/>
    </source>
</evidence>
<feature type="domain" description="TonB-dependent receptor plug" evidence="2">
    <location>
        <begin position="8"/>
        <end position="63"/>
    </location>
</feature>
<name>A0A3S0QTV6_9FLAO</name>
<proteinExistence type="inferred from homology"/>
<dbReference type="Pfam" id="PF07715">
    <property type="entry name" value="Plug"/>
    <property type="match status" value="1"/>
</dbReference>
<keyword evidence="1" id="KW-0472">Membrane</keyword>
<dbReference type="InterPro" id="IPR012910">
    <property type="entry name" value="Plug_dom"/>
</dbReference>
<evidence type="ECO:0000313" key="3">
    <source>
        <dbReference type="EMBL" id="RTZ46838.1"/>
    </source>
</evidence>